<evidence type="ECO:0000256" key="3">
    <source>
        <dbReference type="ARBA" id="ARBA00023163"/>
    </source>
</evidence>
<keyword evidence="1" id="KW-0805">Transcription regulation</keyword>
<dbReference type="SUPFAM" id="SSF46689">
    <property type="entry name" value="Homeodomain-like"/>
    <property type="match status" value="1"/>
</dbReference>
<dbReference type="OrthoDB" id="2585681at2"/>
<dbReference type="PROSITE" id="PS01124">
    <property type="entry name" value="HTH_ARAC_FAMILY_2"/>
    <property type="match status" value="1"/>
</dbReference>
<name>A0A3N0X020_9FLAO</name>
<evidence type="ECO:0000256" key="2">
    <source>
        <dbReference type="ARBA" id="ARBA00023125"/>
    </source>
</evidence>
<accession>A0A3N0X020</accession>
<dbReference type="RefSeq" id="WP_123264822.1">
    <property type="nucleotide sequence ID" value="NZ_RJUG01000001.1"/>
</dbReference>
<proteinExistence type="predicted"/>
<evidence type="ECO:0000259" key="4">
    <source>
        <dbReference type="PROSITE" id="PS01124"/>
    </source>
</evidence>
<dbReference type="InterPro" id="IPR018060">
    <property type="entry name" value="HTH_AraC"/>
</dbReference>
<evidence type="ECO:0000313" key="5">
    <source>
        <dbReference type="EMBL" id="ROI10734.1"/>
    </source>
</evidence>
<dbReference type="PANTHER" id="PTHR43280">
    <property type="entry name" value="ARAC-FAMILY TRANSCRIPTIONAL REGULATOR"/>
    <property type="match status" value="1"/>
</dbReference>
<sequence length="301" mass="35006">MAKPSINAITIDSLKNRNSLEGEFIVLNGKDLANLFSKADSFKTKFYTLLTVESGTGKLLIDHEIYELKKNRVFFVDYNQVFRFSEVENFAGEAVLFTRSFYNLIYTGNRKIKNDTAFSDLPPMMDFSKTDFTNFRHGISDIKKEFESAALLNKEIICLMLKVSMLKFIRKTNNADYINFKTNRKNSHIEQFKNLIEVHFKDLKRTSDYAKYLAISANYLNALVKEKLDISAENLIQNRVILEAERLLLNTDLSVTEISFELGFSDKSHFGKYFKKISGESPNIFRKKFQNQHLHFREDLN</sequence>
<dbReference type="PANTHER" id="PTHR43280:SF32">
    <property type="entry name" value="TRANSCRIPTIONAL REGULATORY PROTEIN"/>
    <property type="match status" value="1"/>
</dbReference>
<dbReference type="Gene3D" id="1.10.10.60">
    <property type="entry name" value="Homeodomain-like"/>
    <property type="match status" value="1"/>
</dbReference>
<dbReference type="InterPro" id="IPR020449">
    <property type="entry name" value="Tscrpt_reg_AraC-type_HTH"/>
</dbReference>
<dbReference type="AlphaFoldDB" id="A0A3N0X020"/>
<reference evidence="6" key="1">
    <citation type="submission" date="2018-11" db="EMBL/GenBank/DDBJ databases">
        <title>Proposal to divide the Flavobacteriaceae and reorganize its genera based on Amino Acid Identity values calculated from whole genome sequences.</title>
        <authorList>
            <person name="Nicholson A.C."/>
            <person name="Gulvik C.A."/>
            <person name="Whitney A.M."/>
            <person name="Humrighouse B.W."/>
            <person name="Bell M."/>
            <person name="Holmens B."/>
            <person name="Steigerwalt A."/>
            <person name="Villarma A."/>
            <person name="Sheth M."/>
            <person name="Batra D."/>
            <person name="Pryor J."/>
            <person name="Bernardet J.-F."/>
            <person name="Hugo C."/>
            <person name="Kampfer P."/>
            <person name="Newman J."/>
            <person name="Mcquiston J.R."/>
        </authorList>
    </citation>
    <scope>NUCLEOTIDE SEQUENCE [LARGE SCALE GENOMIC DNA]</scope>
    <source>
        <strain evidence="6">H3056</strain>
    </source>
</reference>
<keyword evidence="3" id="KW-0804">Transcription</keyword>
<dbReference type="SMART" id="SM00342">
    <property type="entry name" value="HTH_ARAC"/>
    <property type="match status" value="1"/>
</dbReference>
<organism evidence="5 6">
    <name type="scientific">Kaistella daneshvariae</name>
    <dbReference type="NCBI Taxonomy" id="2487074"/>
    <lineage>
        <taxon>Bacteria</taxon>
        <taxon>Pseudomonadati</taxon>
        <taxon>Bacteroidota</taxon>
        <taxon>Flavobacteriia</taxon>
        <taxon>Flavobacteriales</taxon>
        <taxon>Weeksellaceae</taxon>
        <taxon>Chryseobacterium group</taxon>
        <taxon>Kaistella</taxon>
    </lineage>
</organism>
<keyword evidence="2" id="KW-0238">DNA-binding</keyword>
<dbReference type="GO" id="GO:0003700">
    <property type="term" value="F:DNA-binding transcription factor activity"/>
    <property type="evidence" value="ECO:0007669"/>
    <property type="project" value="InterPro"/>
</dbReference>
<comment type="caution">
    <text evidence="5">The sequence shown here is derived from an EMBL/GenBank/DDBJ whole genome shotgun (WGS) entry which is preliminary data.</text>
</comment>
<evidence type="ECO:0000256" key="1">
    <source>
        <dbReference type="ARBA" id="ARBA00023015"/>
    </source>
</evidence>
<dbReference type="GO" id="GO:0043565">
    <property type="term" value="F:sequence-specific DNA binding"/>
    <property type="evidence" value="ECO:0007669"/>
    <property type="project" value="InterPro"/>
</dbReference>
<gene>
    <name evidence="5" type="ORF">EGI11_02235</name>
</gene>
<dbReference type="PRINTS" id="PR00032">
    <property type="entry name" value="HTHARAC"/>
</dbReference>
<feature type="domain" description="HTH araC/xylS-type" evidence="4">
    <location>
        <begin position="190"/>
        <end position="288"/>
    </location>
</feature>
<dbReference type="Proteomes" id="UP000270224">
    <property type="component" value="Unassembled WGS sequence"/>
</dbReference>
<protein>
    <submittedName>
        <fullName evidence="5">AraC family transcriptional regulator</fullName>
    </submittedName>
</protein>
<dbReference type="EMBL" id="RJUG01000001">
    <property type="protein sequence ID" value="ROI10734.1"/>
    <property type="molecule type" value="Genomic_DNA"/>
</dbReference>
<dbReference type="Pfam" id="PF12833">
    <property type="entry name" value="HTH_18"/>
    <property type="match status" value="1"/>
</dbReference>
<evidence type="ECO:0000313" key="6">
    <source>
        <dbReference type="Proteomes" id="UP000270224"/>
    </source>
</evidence>
<dbReference type="InterPro" id="IPR009057">
    <property type="entry name" value="Homeodomain-like_sf"/>
</dbReference>